<feature type="transmembrane region" description="Helical" evidence="13">
    <location>
        <begin position="928"/>
        <end position="945"/>
    </location>
</feature>
<keyword evidence="4" id="KW-0677">Repeat</keyword>
<evidence type="ECO:0000313" key="15">
    <source>
        <dbReference type="EMBL" id="EEB15842.1"/>
    </source>
</evidence>
<keyword evidence="6 10" id="KW-0040">ANK repeat</keyword>
<keyword evidence="8 13" id="KW-0472">Membrane</keyword>
<dbReference type="PRINTS" id="PR01097">
    <property type="entry name" value="TRNSRECEPTRP"/>
</dbReference>
<evidence type="ECO:0000256" key="6">
    <source>
        <dbReference type="ARBA" id="ARBA00023043"/>
    </source>
</evidence>
<feature type="transmembrane region" description="Helical" evidence="13">
    <location>
        <begin position="844"/>
        <end position="865"/>
    </location>
</feature>
<evidence type="ECO:0000256" key="7">
    <source>
        <dbReference type="ARBA" id="ARBA00023065"/>
    </source>
</evidence>
<dbReference type="Pfam" id="PF08344">
    <property type="entry name" value="TRP_2"/>
    <property type="match status" value="1"/>
</dbReference>
<feature type="compositionally biased region" description="Polar residues" evidence="12">
    <location>
        <begin position="122"/>
        <end position="131"/>
    </location>
</feature>
<evidence type="ECO:0000256" key="11">
    <source>
        <dbReference type="SAM" id="Coils"/>
    </source>
</evidence>
<dbReference type="EnsemblMetazoa" id="PHUM391770-RA">
    <property type="protein sequence ID" value="PHUM391770-PA"/>
    <property type="gene ID" value="PHUM391770"/>
</dbReference>
<evidence type="ECO:0000256" key="12">
    <source>
        <dbReference type="SAM" id="MobiDB-lite"/>
    </source>
</evidence>
<dbReference type="SUPFAM" id="SSF48403">
    <property type="entry name" value="Ankyrin repeat"/>
    <property type="match status" value="1"/>
</dbReference>
<feature type="coiled-coil region" evidence="11">
    <location>
        <begin position="1103"/>
        <end position="1130"/>
    </location>
</feature>
<gene>
    <name evidence="16" type="primary">8237585</name>
    <name evidence="15" type="ORF">Phum_PHUM391770</name>
</gene>
<reference evidence="15" key="1">
    <citation type="submission" date="2007-04" db="EMBL/GenBank/DDBJ databases">
        <title>Annotation of Pediculus humanus corporis strain USDA.</title>
        <authorList>
            <person name="Kirkness E."/>
            <person name="Hannick L."/>
            <person name="Hass B."/>
            <person name="Bruggner R."/>
            <person name="Lawson D."/>
            <person name="Bidwell S."/>
            <person name="Joardar V."/>
            <person name="Caler E."/>
            <person name="Walenz B."/>
            <person name="Inman J."/>
            <person name="Schobel S."/>
            <person name="Galinsky K."/>
            <person name="Amedeo P."/>
            <person name="Strausberg R."/>
        </authorList>
    </citation>
    <scope>NUCLEOTIDE SEQUENCE</scope>
    <source>
        <strain evidence="15">USDA</strain>
    </source>
</reference>
<keyword evidence="9" id="KW-0407">Ion channel</keyword>
<protein>
    <submittedName>
        <fullName evidence="15">Short transient receptor potential channel, putative</fullName>
    </submittedName>
</protein>
<name>E0VR36_PEDHC</name>
<keyword evidence="5 13" id="KW-1133">Transmembrane helix</keyword>
<dbReference type="SMART" id="SM00248">
    <property type="entry name" value="ANK"/>
    <property type="match status" value="3"/>
</dbReference>
<keyword evidence="17" id="KW-1185">Reference proteome</keyword>
<dbReference type="PANTHER" id="PTHR10117">
    <property type="entry name" value="TRANSIENT RECEPTOR POTENTIAL CHANNEL"/>
    <property type="match status" value="1"/>
</dbReference>
<accession>E0VR36</accession>
<dbReference type="GeneID" id="8237585"/>
<dbReference type="InterPro" id="IPR005821">
    <property type="entry name" value="Ion_trans_dom"/>
</dbReference>
<reference evidence="16" key="3">
    <citation type="submission" date="2020-05" db="UniProtKB">
        <authorList>
            <consortium name="EnsemblMetazoa"/>
        </authorList>
    </citation>
    <scope>IDENTIFICATION</scope>
    <source>
        <strain evidence="16">USDA</strain>
    </source>
</reference>
<evidence type="ECO:0000256" key="2">
    <source>
        <dbReference type="ARBA" id="ARBA00022448"/>
    </source>
</evidence>
<feature type="compositionally biased region" description="Basic and acidic residues" evidence="12">
    <location>
        <begin position="11"/>
        <end position="42"/>
    </location>
</feature>
<feature type="compositionally biased region" description="Basic and acidic residues" evidence="12">
    <location>
        <begin position="134"/>
        <end position="191"/>
    </location>
</feature>
<evidence type="ECO:0000256" key="10">
    <source>
        <dbReference type="PROSITE-ProRule" id="PRU00023"/>
    </source>
</evidence>
<feature type="compositionally biased region" description="Basic and acidic residues" evidence="12">
    <location>
        <begin position="317"/>
        <end position="328"/>
    </location>
</feature>
<dbReference type="OMA" id="HIVANEH"/>
<evidence type="ECO:0000256" key="8">
    <source>
        <dbReference type="ARBA" id="ARBA00023136"/>
    </source>
</evidence>
<dbReference type="AlphaFoldDB" id="E0VR36"/>
<dbReference type="CTD" id="8237585"/>
<dbReference type="PANTHER" id="PTHR10117:SF54">
    <property type="entry name" value="TRANSIENT RECEPTOR POTENTIAL-GAMMA PROTEIN"/>
    <property type="match status" value="1"/>
</dbReference>
<feature type="compositionally biased region" description="Basic and acidic residues" evidence="12">
    <location>
        <begin position="61"/>
        <end position="91"/>
    </location>
</feature>
<evidence type="ECO:0000259" key="14">
    <source>
        <dbReference type="SMART" id="SM01420"/>
    </source>
</evidence>
<keyword evidence="15" id="KW-0675">Receptor</keyword>
<feature type="region of interest" description="Disordered" evidence="12">
    <location>
        <begin position="1"/>
        <end position="237"/>
    </location>
</feature>
<dbReference type="InterPro" id="IPR002153">
    <property type="entry name" value="TRPC_channel"/>
</dbReference>
<feature type="compositionally biased region" description="Polar residues" evidence="12">
    <location>
        <begin position="44"/>
        <end position="57"/>
    </location>
</feature>
<dbReference type="Pfam" id="PF00520">
    <property type="entry name" value="Ion_trans"/>
    <property type="match status" value="1"/>
</dbReference>
<feature type="transmembrane region" description="Helical" evidence="13">
    <location>
        <begin position="700"/>
        <end position="718"/>
    </location>
</feature>
<dbReference type="eggNOG" id="KOG3609">
    <property type="taxonomic scope" value="Eukaryota"/>
</dbReference>
<dbReference type="PROSITE" id="PS50297">
    <property type="entry name" value="ANK_REP_REGION"/>
    <property type="match status" value="1"/>
</dbReference>
<dbReference type="GO" id="GO:0034703">
    <property type="term" value="C:cation channel complex"/>
    <property type="evidence" value="ECO:0007669"/>
    <property type="project" value="TreeGrafter"/>
</dbReference>
<dbReference type="Proteomes" id="UP000009046">
    <property type="component" value="Unassembled WGS sequence"/>
</dbReference>
<keyword evidence="11" id="KW-0175">Coiled coil</keyword>
<comment type="subcellular location">
    <subcellularLocation>
        <location evidence="1">Membrane</location>
        <topology evidence="1">Multi-pass membrane protein</topology>
    </subcellularLocation>
</comment>
<evidence type="ECO:0000256" key="5">
    <source>
        <dbReference type="ARBA" id="ARBA00022989"/>
    </source>
</evidence>
<evidence type="ECO:0000313" key="16">
    <source>
        <dbReference type="EnsemblMetazoa" id="PHUM391770-PA"/>
    </source>
</evidence>
<dbReference type="STRING" id="121224.E0VR36"/>
<evidence type="ECO:0000256" key="4">
    <source>
        <dbReference type="ARBA" id="ARBA00022737"/>
    </source>
</evidence>
<dbReference type="GO" id="GO:0015279">
    <property type="term" value="F:store-operated calcium channel activity"/>
    <property type="evidence" value="ECO:0007669"/>
    <property type="project" value="TreeGrafter"/>
</dbReference>
<feature type="transmembrane region" description="Helical" evidence="13">
    <location>
        <begin position="978"/>
        <end position="1000"/>
    </location>
</feature>
<keyword evidence="7" id="KW-0406">Ion transport</keyword>
<feature type="transmembrane region" description="Helical" evidence="13">
    <location>
        <begin position="799"/>
        <end position="824"/>
    </location>
</feature>
<dbReference type="GO" id="GO:0005886">
    <property type="term" value="C:plasma membrane"/>
    <property type="evidence" value="ECO:0007669"/>
    <property type="project" value="TreeGrafter"/>
</dbReference>
<feature type="compositionally biased region" description="Gly residues" evidence="12">
    <location>
        <begin position="362"/>
        <end position="371"/>
    </location>
</feature>
<dbReference type="InParanoid" id="E0VR36"/>
<dbReference type="Gene3D" id="1.25.40.20">
    <property type="entry name" value="Ankyrin repeat-containing domain"/>
    <property type="match status" value="1"/>
</dbReference>
<dbReference type="RefSeq" id="XP_002428580.1">
    <property type="nucleotide sequence ID" value="XM_002428535.1"/>
</dbReference>
<sequence length="1143" mass="132212">MATNPHRDRKGSRSHEHRDRDPREITDRVYEEDNAEERERELFWNNNTPNAQQNPKNTFAPDDRGSRFLIREREYYTVHDDPETQRRRQQEEPGEVIHNVDNNRRRASRTEPENVEPHFNPNLRQDSSKNFNKNRREFTTDERNSKGEVEHHYSHYQNRSREGPLNRREPHHEQEIPPDFNEKGYFDPFKENHKRQGSLHGRSPMATTPLPDINHDAPLPPIPKYSRKYGSPERIPEKTYSKNDLHEIQPKENSRMIKEEHNMADNNHENKQDIYKEGELMRGDKKPESHLNLVSAETFRHLSKQEENAGGGGPAEFSRHKTTGEHTGSKKAFNRISHVGSKSRVYEREKDETLRRRSINAGTGGGTGMGTGSKMNKGPRTYYILKEEDDDIERKASVLLPVLEDIEKVFHDLVASGDVAATKNFLNNHQDFNINCVNYQKISALHVAVKQQNEEMVEFLLEQKGIDISDCALYAIKEGSIKIVELIFEKIREISPGLEFAGTTHSVDFSDDLTPIILAAQLGNYEMIDFLIKRGHGIPPVHPPFCKCDACKADLKKYDRLKYSTMKLNLYKAICNPMYIFHTRDDPFQRAFELTKELQDAATVFPQFKTSFEELWCSLRTFTVELIGCCRNAQEVEIILKKSPKSVAEHVKFPRLQDAIDLKQKEFVSHPYTQAVLSDAWTGELFEWKIRSPLMQSLAVFPRIPMLPFMTILCMFLPNHSLVRKWKTPVNKMISNVASYLIFLIILFLESNLDKTKQKRGPPNSGLEIVIIIYVIGYIWLNIRTCFKQGLKRFFSTMWHWYDTIMLLLFALTIIFWIASLVDITANNDVDLPRKYWNSLDPELVAEGLFAAAVIMAFFRLNLFLSLNYHLGPLQVSIGKMTLDIFRFIIIFFIIILAWCAGLCRFYQPYDGMVQKDAVSGSTTTQVSSFVSFLMTLKTFFWAIFGMSPIESADVIIENLPGDTPDTTIINKHQFTEAVGYIAFALFQFLSVVVVLNMLVACMANTFTKVIDNVTVEWVFGRSQIYLIFMAYSVLPPPFNLLPTASGIKDMCKWFRLLARPTEGQRAKCNLAHCCYIESETEAYVNNEFPSLISELAQRYIRLKVQEGEEQQTNQEIEELRNELHEIKEIIKKLYPIKRSNIY</sequence>
<dbReference type="SMART" id="SM01420">
    <property type="entry name" value="TRP_2"/>
    <property type="match status" value="1"/>
</dbReference>
<dbReference type="VEuPathDB" id="VectorBase:PHUM391770"/>
<feature type="transmembrane region" description="Helical" evidence="13">
    <location>
        <begin position="769"/>
        <end position="787"/>
    </location>
</feature>
<dbReference type="EMBL" id="DS235442">
    <property type="protein sequence ID" value="EEB15842.1"/>
    <property type="molecule type" value="Genomic_DNA"/>
</dbReference>
<proteinExistence type="predicted"/>
<dbReference type="InterPro" id="IPR036770">
    <property type="entry name" value="Ankyrin_rpt-contain_sf"/>
</dbReference>
<dbReference type="HOGENOM" id="CLU_277473_0_0_1"/>
<keyword evidence="2" id="KW-0813">Transport</keyword>
<feature type="transmembrane region" description="Helical" evidence="13">
    <location>
        <begin position="885"/>
        <end position="908"/>
    </location>
</feature>
<feature type="region of interest" description="Disordered" evidence="12">
    <location>
        <begin position="304"/>
        <end position="376"/>
    </location>
</feature>
<keyword evidence="3 13" id="KW-0812">Transmembrane</keyword>
<dbReference type="GO" id="GO:0051480">
    <property type="term" value="P:regulation of cytosolic calcium ion concentration"/>
    <property type="evidence" value="ECO:0007669"/>
    <property type="project" value="TreeGrafter"/>
</dbReference>
<dbReference type="InterPro" id="IPR013555">
    <property type="entry name" value="TRP_dom"/>
</dbReference>
<evidence type="ECO:0000256" key="9">
    <source>
        <dbReference type="ARBA" id="ARBA00023303"/>
    </source>
</evidence>
<evidence type="ECO:0000313" key="17">
    <source>
        <dbReference type="Proteomes" id="UP000009046"/>
    </source>
</evidence>
<dbReference type="GO" id="GO:0070679">
    <property type="term" value="F:inositol 1,4,5 trisphosphate binding"/>
    <property type="evidence" value="ECO:0007669"/>
    <property type="project" value="TreeGrafter"/>
</dbReference>
<dbReference type="Pfam" id="PF12796">
    <property type="entry name" value="Ank_2"/>
    <property type="match status" value="1"/>
</dbReference>
<dbReference type="EMBL" id="AAZO01004582">
    <property type="status" value="NOT_ANNOTATED_CDS"/>
    <property type="molecule type" value="Genomic_DNA"/>
</dbReference>
<evidence type="ECO:0000256" key="13">
    <source>
        <dbReference type="SAM" id="Phobius"/>
    </source>
</evidence>
<dbReference type="PROSITE" id="PS50088">
    <property type="entry name" value="ANK_REPEAT"/>
    <property type="match status" value="1"/>
</dbReference>
<feature type="domain" description="Transient receptor ion channel" evidence="14">
    <location>
        <begin position="546"/>
        <end position="609"/>
    </location>
</feature>
<feature type="compositionally biased region" description="Basic and acidic residues" evidence="12">
    <location>
        <begin position="101"/>
        <end position="116"/>
    </location>
</feature>
<dbReference type="OrthoDB" id="2373987at2759"/>
<reference evidence="15" key="2">
    <citation type="submission" date="2007-04" db="EMBL/GenBank/DDBJ databases">
        <title>The genome of the human body louse.</title>
        <authorList>
            <consortium name="The Human Body Louse Genome Consortium"/>
            <person name="Kirkness E."/>
            <person name="Walenz B."/>
            <person name="Hass B."/>
            <person name="Bruggner R."/>
            <person name="Strausberg R."/>
        </authorList>
    </citation>
    <scope>NUCLEOTIDE SEQUENCE</scope>
    <source>
        <strain evidence="15">USDA</strain>
    </source>
</reference>
<evidence type="ECO:0000256" key="1">
    <source>
        <dbReference type="ARBA" id="ARBA00004141"/>
    </source>
</evidence>
<feature type="transmembrane region" description="Helical" evidence="13">
    <location>
        <begin position="730"/>
        <end position="749"/>
    </location>
</feature>
<feature type="compositionally biased region" description="Basic and acidic residues" evidence="12">
    <location>
        <begin position="344"/>
        <end position="355"/>
    </location>
</feature>
<feature type="repeat" description="ANK" evidence="10">
    <location>
        <begin position="511"/>
        <end position="535"/>
    </location>
</feature>
<dbReference type="InterPro" id="IPR002110">
    <property type="entry name" value="Ankyrin_rpt"/>
</dbReference>
<evidence type="ECO:0000256" key="3">
    <source>
        <dbReference type="ARBA" id="ARBA00022692"/>
    </source>
</evidence>
<organism>
    <name type="scientific">Pediculus humanus subsp. corporis</name>
    <name type="common">Body louse</name>
    <dbReference type="NCBI Taxonomy" id="121224"/>
    <lineage>
        <taxon>Eukaryota</taxon>
        <taxon>Metazoa</taxon>
        <taxon>Ecdysozoa</taxon>
        <taxon>Arthropoda</taxon>
        <taxon>Hexapoda</taxon>
        <taxon>Insecta</taxon>
        <taxon>Pterygota</taxon>
        <taxon>Neoptera</taxon>
        <taxon>Paraneoptera</taxon>
        <taxon>Psocodea</taxon>
        <taxon>Troctomorpha</taxon>
        <taxon>Phthiraptera</taxon>
        <taxon>Anoplura</taxon>
        <taxon>Pediculidae</taxon>
        <taxon>Pediculus</taxon>
    </lineage>
</organism>
<dbReference type="KEGG" id="phu:Phum_PHUM391770"/>